<proteinExistence type="predicted"/>
<name>A0A699V639_TANCI</name>
<dbReference type="SUPFAM" id="SSF56672">
    <property type="entry name" value="DNA/RNA polymerases"/>
    <property type="match status" value="1"/>
</dbReference>
<dbReference type="AlphaFoldDB" id="A0A699V639"/>
<dbReference type="InterPro" id="IPR043502">
    <property type="entry name" value="DNA/RNA_pol_sf"/>
</dbReference>
<dbReference type="EMBL" id="BKCJ011395787">
    <property type="protein sequence ID" value="GFD29533.1"/>
    <property type="molecule type" value="Genomic_DNA"/>
</dbReference>
<evidence type="ECO:0000313" key="1">
    <source>
        <dbReference type="EMBL" id="GFD29533.1"/>
    </source>
</evidence>
<dbReference type="PANTHER" id="PTHR24559">
    <property type="entry name" value="TRANSPOSON TY3-I GAG-POL POLYPROTEIN"/>
    <property type="match status" value="1"/>
</dbReference>
<organism evidence="1">
    <name type="scientific">Tanacetum cinerariifolium</name>
    <name type="common">Dalmatian daisy</name>
    <name type="synonym">Chrysanthemum cinerariifolium</name>
    <dbReference type="NCBI Taxonomy" id="118510"/>
    <lineage>
        <taxon>Eukaryota</taxon>
        <taxon>Viridiplantae</taxon>
        <taxon>Streptophyta</taxon>
        <taxon>Embryophyta</taxon>
        <taxon>Tracheophyta</taxon>
        <taxon>Spermatophyta</taxon>
        <taxon>Magnoliopsida</taxon>
        <taxon>eudicotyledons</taxon>
        <taxon>Gunneridae</taxon>
        <taxon>Pentapetalae</taxon>
        <taxon>asterids</taxon>
        <taxon>campanulids</taxon>
        <taxon>Asterales</taxon>
        <taxon>Asteraceae</taxon>
        <taxon>Asteroideae</taxon>
        <taxon>Anthemideae</taxon>
        <taxon>Anthemidinae</taxon>
        <taxon>Tanacetum</taxon>
    </lineage>
</organism>
<comment type="caution">
    <text evidence="1">The sequence shown here is derived from an EMBL/GenBank/DDBJ whole genome shotgun (WGS) entry which is preliminary data.</text>
</comment>
<dbReference type="InterPro" id="IPR053134">
    <property type="entry name" value="RNA-dir_DNA_polymerase"/>
</dbReference>
<gene>
    <name evidence="1" type="ORF">Tci_901502</name>
</gene>
<reference evidence="1" key="1">
    <citation type="journal article" date="2019" name="Sci. Rep.">
        <title>Draft genome of Tanacetum cinerariifolium, the natural source of mosquito coil.</title>
        <authorList>
            <person name="Yamashiro T."/>
            <person name="Shiraishi A."/>
            <person name="Satake H."/>
            <person name="Nakayama K."/>
        </authorList>
    </citation>
    <scope>NUCLEOTIDE SEQUENCE</scope>
</reference>
<feature type="non-terminal residue" evidence="1">
    <location>
        <position position="1"/>
    </location>
</feature>
<sequence length="101" mass="11612">ASIENISLTESVAHKRRLVAPEGRLALKEKVFYWLREGLIRKVLDPEWITNAVPIKLTNGTCKVQMDYSGLNKACAKDRYPFPEEEKELTSLMGYSYKCFL</sequence>
<dbReference type="PANTHER" id="PTHR24559:SF444">
    <property type="entry name" value="REVERSE TRANSCRIPTASE DOMAIN-CONTAINING PROTEIN"/>
    <property type="match status" value="1"/>
</dbReference>
<protein>
    <submittedName>
        <fullName evidence="1">Retrotransposon protein, putative, unclassified</fullName>
    </submittedName>
</protein>
<dbReference type="Gene3D" id="3.10.10.10">
    <property type="entry name" value="HIV Type 1 Reverse Transcriptase, subunit A, domain 1"/>
    <property type="match status" value="1"/>
</dbReference>
<accession>A0A699V639</accession>